<name>A0A1M5QVU3_9FIRM</name>
<dbReference type="NCBIfam" id="TIGR01893">
    <property type="entry name" value="aa-his-dipept"/>
    <property type="match status" value="1"/>
</dbReference>
<evidence type="ECO:0000256" key="3">
    <source>
        <dbReference type="ARBA" id="ARBA00022670"/>
    </source>
</evidence>
<dbReference type="OrthoDB" id="9773892at2"/>
<evidence type="ECO:0000256" key="15">
    <source>
        <dbReference type="ARBA" id="ARBA00076004"/>
    </source>
</evidence>
<evidence type="ECO:0000256" key="5">
    <source>
        <dbReference type="ARBA" id="ARBA00022801"/>
    </source>
</evidence>
<dbReference type="InterPro" id="IPR001160">
    <property type="entry name" value="Peptidase_M20C"/>
</dbReference>
<evidence type="ECO:0000256" key="4">
    <source>
        <dbReference type="ARBA" id="ARBA00022723"/>
    </source>
</evidence>
<comment type="cofactor">
    <cofactor evidence="2">
        <name>Zn(2+)</name>
        <dbReference type="ChEBI" id="CHEBI:29105"/>
    </cofactor>
</comment>
<dbReference type="GO" id="GO:0005829">
    <property type="term" value="C:cytosol"/>
    <property type="evidence" value="ECO:0007669"/>
    <property type="project" value="TreeGrafter"/>
</dbReference>
<evidence type="ECO:0000256" key="2">
    <source>
        <dbReference type="ARBA" id="ARBA00001947"/>
    </source>
</evidence>
<dbReference type="EC" id="3.4.13.18" evidence="10"/>
<keyword evidence="5" id="KW-0378">Hydrolase</keyword>
<dbReference type="FunFam" id="3.40.630.10:FF:000015">
    <property type="entry name" value="Aminoacyl-histidine dipeptidase PepD"/>
    <property type="match status" value="1"/>
</dbReference>
<reference evidence="18 19" key="1">
    <citation type="submission" date="2016-11" db="EMBL/GenBank/DDBJ databases">
        <authorList>
            <person name="Jaros S."/>
            <person name="Januszkiewicz K."/>
            <person name="Wedrychowicz H."/>
        </authorList>
    </citation>
    <scope>NUCLEOTIDE SEQUENCE [LARGE SCALE GENOMIC DNA]</scope>
    <source>
        <strain evidence="18 19">DSM 21120</strain>
    </source>
</reference>
<dbReference type="GO" id="GO:0006508">
    <property type="term" value="P:proteolysis"/>
    <property type="evidence" value="ECO:0007669"/>
    <property type="project" value="UniProtKB-KW"/>
</dbReference>
<dbReference type="Gene3D" id="3.40.630.10">
    <property type="entry name" value="Zn peptidases"/>
    <property type="match status" value="2"/>
</dbReference>
<dbReference type="FunFam" id="3.40.630.10:FF:000018">
    <property type="entry name" value="Aminoacyl-histidine dipeptidase PepD"/>
    <property type="match status" value="1"/>
</dbReference>
<dbReference type="Pfam" id="PF01546">
    <property type="entry name" value="Peptidase_M20"/>
    <property type="match status" value="1"/>
</dbReference>
<comment type="similarity">
    <text evidence="12">Belongs to the peptidase M20C family.</text>
</comment>
<evidence type="ECO:0000256" key="16">
    <source>
        <dbReference type="ARBA" id="ARBA00077688"/>
    </source>
</evidence>
<evidence type="ECO:0000256" key="13">
    <source>
        <dbReference type="ARBA" id="ARBA00071271"/>
    </source>
</evidence>
<evidence type="ECO:0000256" key="11">
    <source>
        <dbReference type="ARBA" id="ARBA00044252"/>
    </source>
</evidence>
<dbReference type="STRING" id="1120995.SAMN02745245_00763"/>
<dbReference type="PIRSF" id="PIRSF016599">
    <property type="entry name" value="Xaa-His_dipept"/>
    <property type="match status" value="1"/>
</dbReference>
<dbReference type="PANTHER" id="PTHR43501:SF1">
    <property type="entry name" value="CYTOSOL NON-SPECIFIC DIPEPTIDASE"/>
    <property type="match status" value="1"/>
</dbReference>
<dbReference type="EMBL" id="FQXI01000003">
    <property type="protein sequence ID" value="SHH18222.1"/>
    <property type="molecule type" value="Genomic_DNA"/>
</dbReference>
<keyword evidence="7" id="KW-0482">Metalloprotease</keyword>
<evidence type="ECO:0000256" key="17">
    <source>
        <dbReference type="ARBA" id="ARBA00078074"/>
    </source>
</evidence>
<dbReference type="Proteomes" id="UP000184032">
    <property type="component" value="Unassembled WGS sequence"/>
</dbReference>
<evidence type="ECO:0000256" key="8">
    <source>
        <dbReference type="ARBA" id="ARBA00023285"/>
    </source>
</evidence>
<dbReference type="GO" id="GO:0070573">
    <property type="term" value="F:metallodipeptidase activity"/>
    <property type="evidence" value="ECO:0007669"/>
    <property type="project" value="TreeGrafter"/>
</dbReference>
<evidence type="ECO:0000256" key="14">
    <source>
        <dbReference type="ARBA" id="ARBA00075285"/>
    </source>
</evidence>
<keyword evidence="6" id="KW-0862">Zinc</keyword>
<evidence type="ECO:0000313" key="18">
    <source>
        <dbReference type="EMBL" id="SHH18222.1"/>
    </source>
</evidence>
<evidence type="ECO:0000256" key="10">
    <source>
        <dbReference type="ARBA" id="ARBA00038976"/>
    </source>
</evidence>
<proteinExistence type="inferred from homology"/>
<accession>A0A1M5QVU3</accession>
<evidence type="ECO:0000256" key="7">
    <source>
        <dbReference type="ARBA" id="ARBA00023049"/>
    </source>
</evidence>
<dbReference type="PANTHER" id="PTHR43501">
    <property type="entry name" value="CYTOSOL NON-SPECIFIC DIPEPTIDASE"/>
    <property type="match status" value="1"/>
</dbReference>
<dbReference type="RefSeq" id="WP_083529058.1">
    <property type="nucleotide sequence ID" value="NZ_FQXI01000003.1"/>
</dbReference>
<organism evidence="18 19">
    <name type="scientific">Anaerosphaera aminiphila DSM 21120</name>
    <dbReference type="NCBI Taxonomy" id="1120995"/>
    <lineage>
        <taxon>Bacteria</taxon>
        <taxon>Bacillati</taxon>
        <taxon>Bacillota</taxon>
        <taxon>Tissierellia</taxon>
        <taxon>Tissierellales</taxon>
        <taxon>Peptoniphilaceae</taxon>
        <taxon>Anaerosphaera</taxon>
    </lineage>
</organism>
<comment type="catalytic activity">
    <reaction evidence="9">
        <text>Hydrolysis of dipeptides, preferentially hydrophobic dipeptides including prolyl amino acids.</text>
        <dbReference type="EC" id="3.4.13.18"/>
    </reaction>
</comment>
<keyword evidence="3" id="KW-0645">Protease</keyword>
<evidence type="ECO:0000256" key="1">
    <source>
        <dbReference type="ARBA" id="ARBA00001941"/>
    </source>
</evidence>
<dbReference type="AlphaFoldDB" id="A0A1M5QVU3"/>
<comment type="cofactor">
    <cofactor evidence="1">
        <name>Co(2+)</name>
        <dbReference type="ChEBI" id="CHEBI:48828"/>
    </cofactor>
</comment>
<dbReference type="PRINTS" id="PR00934">
    <property type="entry name" value="XHISDIPTASE"/>
</dbReference>
<dbReference type="InterPro" id="IPR002933">
    <property type="entry name" value="Peptidase_M20"/>
</dbReference>
<keyword evidence="19" id="KW-1185">Reference proteome</keyword>
<evidence type="ECO:0000256" key="6">
    <source>
        <dbReference type="ARBA" id="ARBA00022833"/>
    </source>
</evidence>
<gene>
    <name evidence="18" type="ORF">SAMN02745245_00763</name>
</gene>
<keyword evidence="8" id="KW-0170">Cobalt</keyword>
<dbReference type="SUPFAM" id="SSF53187">
    <property type="entry name" value="Zn-dependent exopeptidases"/>
    <property type="match status" value="1"/>
</dbReference>
<protein>
    <recommendedName>
        <fullName evidence="13">Cytosol non-specific dipeptidase</fullName>
        <ecNumber evidence="10">3.4.13.18</ecNumber>
    </recommendedName>
    <alternativeName>
        <fullName evidence="16">Aminoacyl-histidine dipeptidase</fullName>
    </alternativeName>
    <alternativeName>
        <fullName evidence="15">Beta-alanyl-histidine dipeptidase</fullName>
    </alternativeName>
    <alternativeName>
        <fullName evidence="14">Carnosinase</fullName>
    </alternativeName>
    <alternativeName>
        <fullName evidence="11">Peptidase D</fullName>
    </alternativeName>
    <alternativeName>
        <fullName evidence="17">Xaa-His dipeptidase</fullName>
    </alternativeName>
</protein>
<evidence type="ECO:0000313" key="19">
    <source>
        <dbReference type="Proteomes" id="UP000184032"/>
    </source>
</evidence>
<keyword evidence="4" id="KW-0479">Metal-binding</keyword>
<evidence type="ECO:0000256" key="9">
    <source>
        <dbReference type="ARBA" id="ARBA00036421"/>
    </source>
</evidence>
<evidence type="ECO:0000256" key="12">
    <source>
        <dbReference type="ARBA" id="ARBA00061423"/>
    </source>
</evidence>
<dbReference type="GO" id="GO:0046872">
    <property type="term" value="F:metal ion binding"/>
    <property type="evidence" value="ECO:0007669"/>
    <property type="project" value="UniProtKB-KW"/>
</dbReference>
<sequence>MKLENIEPTLVFKYFEEISQIPRASGNELGISNYLVKFANDRNLEVIQDEKLNVIIRKKASIGYENSKAIILQGHMDMVPEKGEHSTHDFEKDPIELVVEDDTLHANDTTLGADDGIGVAMALAVLDDDNILHGPLEVLVTVSEETDLGGALALSDSVLKGDYLINIDSEEEGIMTVGSAGGELYTGYFTPEITSISNEYKSYEFNFTGLTGGHSGNEIANPKGNMIVVMADFISKLSDSMLIDFSCGTKDNAIPRMGKLKIALKNVDNINLVFEELYEKYKNLDGKLSISYNEMNNPSTAQSSISTAKFAEYLLSLPTGVNSFIDEKNKIVASSSNLAIVTKKDNSAYEVWNSIRFSAESLLDDFKNKFNEVSKNYPVTFNYSNYYPEWEYKKESEFREIAMNLYEKMYNKKMTLEITHGGLECGVFYVKYKNLDMISIGPDIRGAHTTTESLSISSTKRVYDYLIELLKSLK</sequence>